<evidence type="ECO:0000259" key="4">
    <source>
        <dbReference type="PROSITE" id="PS51898"/>
    </source>
</evidence>
<evidence type="ECO:0000256" key="1">
    <source>
        <dbReference type="ARBA" id="ARBA00023125"/>
    </source>
</evidence>
<dbReference type="InterPro" id="IPR002104">
    <property type="entry name" value="Integrase_catalytic"/>
</dbReference>
<dbReference type="InterPro" id="IPR013762">
    <property type="entry name" value="Integrase-like_cat_sf"/>
</dbReference>
<sequence>MAGQFQEIHTSSPKEHNLSRHSVENLGESEKSSCGKKFINQKSNKSSSGAKEYNYKRITKNNRDSELRQFRDTTRSTQSSVLNEVTKLTTRTIGEGIPVTTRSVRGIDVVDGELSISNSNTLSSSETFFDNGCFRPGLGSAAKQSSDLRKLDFRRERIALQSKRNAGHTACPPVQDSRTPPQFHSHTMRQQDRSSTSPKRRRHKVVTPLGNNSPNSESTRSTSNTFQNTLHTRKIQQSCRPFITPSHTSRMALTGTRRRHSICEMGISNDRPICLQDSTRNQQLRVIGSDGSPSSISRRVQYSMELPPRVGISTTVSHTQSPDSSKSVEGSVSNSRASMGEGILARRPQSTSNRGSVNLEEPSETSHRHDNGTTSSECREPCSGGMEMWGWSEAVETWNSEQISLLKNSWRKSTLKTYEVAWRRWCSWATTKGININSPSGPQLAQFLSDLYLIHNLSYNTILLHKSVVSTLCNADISGQLSSNVIVKHILKSIAFKNPKNTKPPIWDVGKLINYLSKYTVDTNNMFQTSRHAAIVLLLCSGRRIHDLTLLRIDPRHYIKTNESVVFWPEFGSKTDNNTYRQSGWKLLVNPNNNNLNPPYWIERTILLMKERREASKSSSLFITVRGQPKPASRTVIAGWIKTVFQEAGITATPGSVRSAVASKSWLENHPLDDILARGNWQSAKTFQQFYRREVINNVNSENVTQLFNPVS</sequence>
<keyword evidence="2" id="KW-0233">DNA recombination</keyword>
<feature type="compositionally biased region" description="Polar residues" evidence="3">
    <location>
        <begin position="40"/>
        <end position="49"/>
    </location>
</feature>
<evidence type="ECO:0000256" key="3">
    <source>
        <dbReference type="SAM" id="MobiDB-lite"/>
    </source>
</evidence>
<evidence type="ECO:0000313" key="5">
    <source>
        <dbReference type="EMBL" id="KAL0883542.1"/>
    </source>
</evidence>
<dbReference type="PANTHER" id="PTHR35617">
    <property type="entry name" value="PHAGE_INTEGRASE DOMAIN-CONTAINING PROTEIN"/>
    <property type="match status" value="1"/>
</dbReference>
<proteinExistence type="predicted"/>
<evidence type="ECO:0000256" key="2">
    <source>
        <dbReference type="ARBA" id="ARBA00023172"/>
    </source>
</evidence>
<feature type="compositionally biased region" description="Polar residues" evidence="3">
    <location>
        <begin position="209"/>
        <end position="226"/>
    </location>
</feature>
<reference evidence="5 6" key="1">
    <citation type="submission" date="2024-06" db="EMBL/GenBank/DDBJ databases">
        <title>A chromosome-level genome assembly of beet webworm, Loxostege sticticalis.</title>
        <authorList>
            <person name="Zhang Y."/>
        </authorList>
    </citation>
    <scope>NUCLEOTIDE SEQUENCE [LARGE SCALE GENOMIC DNA]</scope>
    <source>
        <strain evidence="5">AQ026</strain>
        <tissue evidence="5">Whole body</tissue>
    </source>
</reference>
<dbReference type="Gene3D" id="1.10.150.130">
    <property type="match status" value="1"/>
</dbReference>
<dbReference type="Gene3D" id="1.10.443.10">
    <property type="entry name" value="Intergrase catalytic core"/>
    <property type="match status" value="1"/>
</dbReference>
<name>A0ABR3I3Z8_LOXSC</name>
<dbReference type="InterPro" id="IPR010998">
    <property type="entry name" value="Integrase_recombinase_N"/>
</dbReference>
<dbReference type="PROSITE" id="PS51898">
    <property type="entry name" value="TYR_RECOMBINASE"/>
    <property type="match status" value="1"/>
</dbReference>
<dbReference type="EMBL" id="JBEUOH010000008">
    <property type="protein sequence ID" value="KAL0883542.1"/>
    <property type="molecule type" value="Genomic_DNA"/>
</dbReference>
<feature type="compositionally biased region" description="Basic and acidic residues" evidence="3">
    <location>
        <begin position="12"/>
        <end position="33"/>
    </location>
</feature>
<protein>
    <recommendedName>
        <fullName evidence="4">Tyr recombinase domain-containing protein</fullName>
    </recommendedName>
</protein>
<feature type="region of interest" description="Disordered" evidence="3">
    <location>
        <begin position="1"/>
        <end position="55"/>
    </location>
</feature>
<keyword evidence="1" id="KW-0238">DNA-binding</keyword>
<feature type="region of interest" description="Disordered" evidence="3">
    <location>
        <begin position="313"/>
        <end position="381"/>
    </location>
</feature>
<keyword evidence="6" id="KW-1185">Reference proteome</keyword>
<dbReference type="Proteomes" id="UP001549920">
    <property type="component" value="Unassembled WGS sequence"/>
</dbReference>
<evidence type="ECO:0000313" key="6">
    <source>
        <dbReference type="Proteomes" id="UP001549920"/>
    </source>
</evidence>
<dbReference type="PANTHER" id="PTHR35617:SF3">
    <property type="entry name" value="CORE-BINDING (CB) DOMAIN-CONTAINING PROTEIN"/>
    <property type="match status" value="1"/>
</dbReference>
<feature type="compositionally biased region" description="Polar residues" evidence="3">
    <location>
        <begin position="176"/>
        <end position="185"/>
    </location>
</feature>
<feature type="region of interest" description="Disordered" evidence="3">
    <location>
        <begin position="161"/>
        <end position="226"/>
    </location>
</feature>
<feature type="compositionally biased region" description="Low complexity" evidence="3">
    <location>
        <begin position="321"/>
        <end position="335"/>
    </location>
</feature>
<feature type="domain" description="Tyr recombinase" evidence="4">
    <location>
        <begin position="497"/>
        <end position="706"/>
    </location>
</feature>
<organism evidence="5 6">
    <name type="scientific">Loxostege sticticalis</name>
    <name type="common">Beet webworm moth</name>
    <dbReference type="NCBI Taxonomy" id="481309"/>
    <lineage>
        <taxon>Eukaryota</taxon>
        <taxon>Metazoa</taxon>
        <taxon>Ecdysozoa</taxon>
        <taxon>Arthropoda</taxon>
        <taxon>Hexapoda</taxon>
        <taxon>Insecta</taxon>
        <taxon>Pterygota</taxon>
        <taxon>Neoptera</taxon>
        <taxon>Endopterygota</taxon>
        <taxon>Lepidoptera</taxon>
        <taxon>Glossata</taxon>
        <taxon>Ditrysia</taxon>
        <taxon>Pyraloidea</taxon>
        <taxon>Crambidae</taxon>
        <taxon>Pyraustinae</taxon>
        <taxon>Loxostege</taxon>
    </lineage>
</organism>
<accession>A0ABR3I3Z8</accession>
<gene>
    <name evidence="5" type="ORF">ABMA27_015696</name>
</gene>
<dbReference type="InterPro" id="IPR011010">
    <property type="entry name" value="DNA_brk_join_enz"/>
</dbReference>
<comment type="caution">
    <text evidence="5">The sequence shown here is derived from an EMBL/GenBank/DDBJ whole genome shotgun (WGS) entry which is preliminary data.</text>
</comment>
<dbReference type="SUPFAM" id="SSF56349">
    <property type="entry name" value="DNA breaking-rejoining enzymes"/>
    <property type="match status" value="1"/>
</dbReference>